<dbReference type="Gene3D" id="3.30.470.20">
    <property type="entry name" value="ATP-grasp fold, B domain"/>
    <property type="match status" value="1"/>
</dbReference>
<feature type="region of interest" description="Disordered" evidence="4">
    <location>
        <begin position="1"/>
        <end position="29"/>
    </location>
</feature>
<dbReference type="Proteomes" id="UP000596004">
    <property type="component" value="Chromosome"/>
</dbReference>
<accession>A0A7T9DJI3</accession>
<sequence>MAPKKKHSAKKTPHIKPLHPHPEAKATPAIHPLHPTQMDFFDTLTLCKKYHIPTLPTVRVKDETQLGIALEQFGFPVAMKAIGKKLIHKSDVGGVKLNVMNNHYALEVFDHFKKIPHMESVAVQPMKKGLEIIIGGKRDPQFGPMVLVGLGGVYTEVFKDTAMRVCPITRLDAHAMLEELKIYPILMGARGQKPINMRQLEETLLNVSQFMLKNEQIKELDLNPVMATHAEVVAVDVRAIL</sequence>
<evidence type="ECO:0000256" key="2">
    <source>
        <dbReference type="ARBA" id="ARBA00022741"/>
    </source>
</evidence>
<dbReference type="InterPro" id="IPR051538">
    <property type="entry name" value="Acyl-CoA_Synth/Transferase"/>
</dbReference>
<keyword evidence="2" id="KW-0547">Nucleotide-binding</keyword>
<dbReference type="SUPFAM" id="SSF56059">
    <property type="entry name" value="Glutathione synthetase ATP-binding domain-like"/>
    <property type="match status" value="1"/>
</dbReference>
<feature type="compositionally biased region" description="Basic residues" evidence="4">
    <location>
        <begin position="1"/>
        <end position="19"/>
    </location>
</feature>
<protein>
    <submittedName>
        <fullName evidence="5">Acetate--CoA ligase family protein</fullName>
    </submittedName>
</protein>
<dbReference type="AlphaFoldDB" id="A0A7T9DJI3"/>
<proteinExistence type="predicted"/>
<dbReference type="PANTHER" id="PTHR43334:SF1">
    <property type="entry name" value="3-HYDROXYPROPIONATE--COA LIGASE [ADP-FORMING]"/>
    <property type="match status" value="1"/>
</dbReference>
<organism evidence="5">
    <name type="scientific">Candidatus Iainarchaeum sp</name>
    <dbReference type="NCBI Taxonomy" id="3101447"/>
    <lineage>
        <taxon>Archaea</taxon>
        <taxon>Candidatus Iainarchaeota</taxon>
        <taxon>Candidatus Iainarchaeia</taxon>
        <taxon>Candidatus Iainarchaeales</taxon>
        <taxon>Candidatus Iainarchaeaceae</taxon>
        <taxon>Candidatus Iainarchaeum</taxon>
    </lineage>
</organism>
<evidence type="ECO:0000256" key="3">
    <source>
        <dbReference type="ARBA" id="ARBA00022840"/>
    </source>
</evidence>
<evidence type="ECO:0000256" key="1">
    <source>
        <dbReference type="ARBA" id="ARBA00022598"/>
    </source>
</evidence>
<dbReference type="InterPro" id="IPR013815">
    <property type="entry name" value="ATP_grasp_subdomain_1"/>
</dbReference>
<dbReference type="EMBL" id="CP064981">
    <property type="protein sequence ID" value="QQR92493.1"/>
    <property type="molecule type" value="Genomic_DNA"/>
</dbReference>
<dbReference type="Pfam" id="PF13549">
    <property type="entry name" value="ATP-grasp_5"/>
    <property type="match status" value="1"/>
</dbReference>
<evidence type="ECO:0000313" key="5">
    <source>
        <dbReference type="EMBL" id="QQR92493.1"/>
    </source>
</evidence>
<keyword evidence="3" id="KW-0067">ATP-binding</keyword>
<reference evidence="5" key="1">
    <citation type="submission" date="2020-11" db="EMBL/GenBank/DDBJ databases">
        <title>Connecting structure to function with the recovery of over 1000 high-quality activated sludge metagenome-assembled genomes encoding full-length rRNA genes using long-read sequencing.</title>
        <authorList>
            <person name="Singleton C.M."/>
            <person name="Petriglieri F."/>
            <person name="Kristensen J.M."/>
            <person name="Kirkegaard R.H."/>
            <person name="Michaelsen T.Y."/>
            <person name="Andersen M.H."/>
            <person name="Karst S.M."/>
            <person name="Dueholm M.S."/>
            <person name="Nielsen P.H."/>
            <person name="Albertsen M."/>
        </authorList>
    </citation>
    <scope>NUCLEOTIDE SEQUENCE</scope>
    <source>
        <strain evidence="5">Fred_18-Q3-R57-64_BAT3C.431</strain>
    </source>
</reference>
<evidence type="ECO:0000256" key="4">
    <source>
        <dbReference type="SAM" id="MobiDB-lite"/>
    </source>
</evidence>
<dbReference type="PANTHER" id="PTHR43334">
    <property type="entry name" value="ACETATE--COA LIGASE [ADP-FORMING]"/>
    <property type="match status" value="1"/>
</dbReference>
<keyword evidence="1 5" id="KW-0436">Ligase</keyword>
<dbReference type="GO" id="GO:0016874">
    <property type="term" value="F:ligase activity"/>
    <property type="evidence" value="ECO:0007669"/>
    <property type="project" value="UniProtKB-KW"/>
</dbReference>
<dbReference type="Gene3D" id="3.30.1490.20">
    <property type="entry name" value="ATP-grasp fold, A domain"/>
    <property type="match status" value="1"/>
</dbReference>
<gene>
    <name evidence="5" type="ORF">IPJ89_05095</name>
</gene>
<name>A0A7T9DJI3_9ARCH</name>
<dbReference type="GO" id="GO:0005524">
    <property type="term" value="F:ATP binding"/>
    <property type="evidence" value="ECO:0007669"/>
    <property type="project" value="UniProtKB-KW"/>
</dbReference>